<name>A0A4R1B8Y2_9PROT</name>
<feature type="signal peptide" evidence="1">
    <location>
        <begin position="1"/>
        <end position="25"/>
    </location>
</feature>
<proteinExistence type="predicted"/>
<dbReference type="Pfam" id="PF07589">
    <property type="entry name" value="PEP-CTERM"/>
    <property type="match status" value="1"/>
</dbReference>
<dbReference type="EMBL" id="SJZB01000042">
    <property type="protein sequence ID" value="TCJ12769.1"/>
    <property type="molecule type" value="Genomic_DNA"/>
</dbReference>
<dbReference type="InterPro" id="IPR013424">
    <property type="entry name" value="Ice-binding_C"/>
</dbReference>
<dbReference type="Proteomes" id="UP000295443">
    <property type="component" value="Unassembled WGS sequence"/>
</dbReference>
<gene>
    <name evidence="3" type="ORF">EZJ19_11035</name>
</gene>
<dbReference type="OrthoDB" id="8537107at2"/>
<keyword evidence="1" id="KW-0732">Signal</keyword>
<keyword evidence="4" id="KW-1185">Reference proteome</keyword>
<evidence type="ECO:0000313" key="3">
    <source>
        <dbReference type="EMBL" id="TCJ12769.1"/>
    </source>
</evidence>
<evidence type="ECO:0000313" key="4">
    <source>
        <dbReference type="Proteomes" id="UP000295443"/>
    </source>
</evidence>
<evidence type="ECO:0000259" key="2">
    <source>
        <dbReference type="Pfam" id="PF07589"/>
    </source>
</evidence>
<dbReference type="NCBIfam" id="TIGR02595">
    <property type="entry name" value="PEP_CTERM"/>
    <property type="match status" value="1"/>
</dbReference>
<comment type="caution">
    <text evidence="3">The sequence shown here is derived from an EMBL/GenBank/DDBJ whole genome shotgun (WGS) entry which is preliminary data.</text>
</comment>
<reference evidence="3 4" key="1">
    <citation type="submission" date="2019-03" db="EMBL/GenBank/DDBJ databases">
        <title>Genome sequence of Thiobacillaceae bacterium LSR1, a sulfur-oxidizing bacterium isolated from freshwater sediment.</title>
        <authorList>
            <person name="Li S."/>
        </authorList>
    </citation>
    <scope>NUCLEOTIDE SEQUENCE [LARGE SCALE GENOMIC DNA]</scope>
    <source>
        <strain evidence="3 4">LSR1</strain>
    </source>
</reference>
<sequence>MSFTNRLIQVTFLTLAVALAPKAQAAPVVNQGTWEVSLQGRDLDGDISNGFEAYYDTDLDITWLANMNLATTDSSWIGAKNLASGLNLYGIAGWRLPMMVDTGLPGCDYSYGGTDCGYNIDINSSELAHMFYTTLGNTAYLDQSGSAQPSFGMKNTGPFHNHSDPIVFWLGNSYPSGTDAFAWAFDSSGAQYGTNAMGAAIWVVHSGDISAVPEPSTFLLLFIGLSLVFFRKLFL</sequence>
<accession>A0A4R1B8Y2</accession>
<dbReference type="RefSeq" id="WP_131447537.1">
    <property type="nucleotide sequence ID" value="NZ_SJZB01000042.1"/>
</dbReference>
<protein>
    <submittedName>
        <fullName evidence="3">PEP-CTERM sorting domain-containing protein</fullName>
    </submittedName>
</protein>
<feature type="chain" id="PRO_5020361191" evidence="1">
    <location>
        <begin position="26"/>
        <end position="235"/>
    </location>
</feature>
<organism evidence="3 4">
    <name type="scientific">Parasulfuritortus cantonensis</name>
    <dbReference type="NCBI Taxonomy" id="2528202"/>
    <lineage>
        <taxon>Bacteria</taxon>
        <taxon>Pseudomonadati</taxon>
        <taxon>Pseudomonadota</taxon>
        <taxon>Betaproteobacteria</taxon>
        <taxon>Nitrosomonadales</taxon>
        <taxon>Thiobacillaceae</taxon>
        <taxon>Parasulfuritortus</taxon>
    </lineage>
</organism>
<dbReference type="AlphaFoldDB" id="A0A4R1B8Y2"/>
<feature type="domain" description="Ice-binding protein C-terminal" evidence="2">
    <location>
        <begin position="211"/>
        <end position="231"/>
    </location>
</feature>
<evidence type="ECO:0000256" key="1">
    <source>
        <dbReference type="SAM" id="SignalP"/>
    </source>
</evidence>